<organism evidence="2 3">
    <name type="scientific">Temperatibacter marinus</name>
    <dbReference type="NCBI Taxonomy" id="1456591"/>
    <lineage>
        <taxon>Bacteria</taxon>
        <taxon>Pseudomonadati</taxon>
        <taxon>Pseudomonadota</taxon>
        <taxon>Alphaproteobacteria</taxon>
        <taxon>Kordiimonadales</taxon>
        <taxon>Temperatibacteraceae</taxon>
        <taxon>Temperatibacter</taxon>
    </lineage>
</organism>
<accession>A0AA52H8I3</accession>
<dbReference type="EMBL" id="CP123872">
    <property type="protein sequence ID" value="WND01869.1"/>
    <property type="molecule type" value="Genomic_DNA"/>
</dbReference>
<dbReference type="AlphaFoldDB" id="A0AA52H8I3"/>
<sequence length="303" mass="34291">MFRVYMTLVLCLVGFSFSSQGHSAEGQSSQKGKLSESKPHINWVEYDYPIAYSYRGQDKGHGLGDKISALLKTELSGYTHSKVQGSIPRLFRIFNAETSCSILLKSEERLSHIYFTKPVHIFMPRYVFMHADTFQRLNLDTKHDKKVSLANLLKGNPSLSFGVVKGLAYAPAVSKVIEDHRDQALELSTMKVTDTLINMLNNKRVDLAIDYPENIQHYFKVQKKPSNLIGIPIDETPSYVGVHIGCSKTSDGKVIIAAAEKILTHYVTTEDYKAYSRYWIASGFIDHFNDLYGQFLAVNYPQF</sequence>
<feature type="signal peptide" evidence="1">
    <location>
        <begin position="1"/>
        <end position="23"/>
    </location>
</feature>
<feature type="chain" id="PRO_5041406736" description="Solute-binding protein family 3/N-terminal domain-containing protein" evidence="1">
    <location>
        <begin position="24"/>
        <end position="303"/>
    </location>
</feature>
<proteinExistence type="predicted"/>
<name>A0AA52H8I3_9PROT</name>
<keyword evidence="1" id="KW-0732">Signal</keyword>
<evidence type="ECO:0000313" key="2">
    <source>
        <dbReference type="EMBL" id="WND01869.1"/>
    </source>
</evidence>
<evidence type="ECO:0000313" key="3">
    <source>
        <dbReference type="Proteomes" id="UP001268683"/>
    </source>
</evidence>
<gene>
    <name evidence="2" type="ORF">QGN29_09930</name>
</gene>
<evidence type="ECO:0008006" key="4">
    <source>
        <dbReference type="Google" id="ProtNLM"/>
    </source>
</evidence>
<dbReference type="SUPFAM" id="SSF53850">
    <property type="entry name" value="Periplasmic binding protein-like II"/>
    <property type="match status" value="1"/>
</dbReference>
<evidence type="ECO:0000256" key="1">
    <source>
        <dbReference type="SAM" id="SignalP"/>
    </source>
</evidence>
<protein>
    <recommendedName>
        <fullName evidence="4">Solute-binding protein family 3/N-terminal domain-containing protein</fullName>
    </recommendedName>
</protein>
<reference evidence="2" key="1">
    <citation type="submission" date="2023-04" db="EMBL/GenBank/DDBJ databases">
        <title>Complete genome sequence of Temperatibacter marinus.</title>
        <authorList>
            <person name="Rong J.-C."/>
            <person name="Yi M.-L."/>
            <person name="Zhao Q."/>
        </authorList>
    </citation>
    <scope>NUCLEOTIDE SEQUENCE</scope>
    <source>
        <strain evidence="2">NBRC 110045</strain>
    </source>
</reference>
<dbReference type="KEGG" id="tmk:QGN29_09930"/>
<dbReference type="RefSeq" id="WP_310797699.1">
    <property type="nucleotide sequence ID" value="NZ_CP123872.1"/>
</dbReference>
<keyword evidence="3" id="KW-1185">Reference proteome</keyword>
<dbReference type="Proteomes" id="UP001268683">
    <property type="component" value="Chromosome"/>
</dbReference>